<keyword evidence="5 6" id="KW-0472">Membrane</keyword>
<dbReference type="InterPro" id="IPR005171">
    <property type="entry name" value="Cyt_c_oxidase_su4_prok"/>
</dbReference>
<evidence type="ECO:0000256" key="1">
    <source>
        <dbReference type="ARBA" id="ARBA00004651"/>
    </source>
</evidence>
<feature type="transmembrane region" description="Helical" evidence="6">
    <location>
        <begin position="21"/>
        <end position="40"/>
    </location>
</feature>
<keyword evidence="8" id="KW-1185">Reference proteome</keyword>
<organism evidence="7 8">
    <name type="scientific">Desulfoluna limicola</name>
    <dbReference type="NCBI Taxonomy" id="2810562"/>
    <lineage>
        <taxon>Bacteria</taxon>
        <taxon>Pseudomonadati</taxon>
        <taxon>Thermodesulfobacteriota</taxon>
        <taxon>Desulfobacteria</taxon>
        <taxon>Desulfobacterales</taxon>
        <taxon>Desulfolunaceae</taxon>
        <taxon>Desulfoluna</taxon>
    </lineage>
</organism>
<keyword evidence="2" id="KW-1003">Cell membrane</keyword>
<keyword evidence="4 6" id="KW-1133">Transmembrane helix</keyword>
<evidence type="ECO:0000313" key="8">
    <source>
        <dbReference type="Proteomes" id="UP001320148"/>
    </source>
</evidence>
<gene>
    <name evidence="7" type="ORF">DSLASN_22100</name>
</gene>
<reference evidence="7 8" key="1">
    <citation type="submission" date="2021-02" db="EMBL/GenBank/DDBJ databases">
        <title>Complete genome of Desulfoluna sp. strain ASN36.</title>
        <authorList>
            <person name="Takahashi A."/>
            <person name="Kojima H."/>
            <person name="Fukui M."/>
        </authorList>
    </citation>
    <scope>NUCLEOTIDE SEQUENCE [LARGE SCALE GENOMIC DNA]</scope>
    <source>
        <strain evidence="7 8">ASN36</strain>
    </source>
</reference>
<evidence type="ECO:0008006" key="9">
    <source>
        <dbReference type="Google" id="ProtNLM"/>
    </source>
</evidence>
<dbReference type="NCBIfam" id="TIGR02229">
    <property type="entry name" value="caa3_sub_IV"/>
    <property type="match status" value="1"/>
</dbReference>
<evidence type="ECO:0000256" key="3">
    <source>
        <dbReference type="ARBA" id="ARBA00022692"/>
    </source>
</evidence>
<evidence type="ECO:0000256" key="6">
    <source>
        <dbReference type="SAM" id="Phobius"/>
    </source>
</evidence>
<feature type="transmembrane region" description="Helical" evidence="6">
    <location>
        <begin position="75"/>
        <end position="96"/>
    </location>
</feature>
<dbReference type="InterPro" id="IPR011743">
    <property type="entry name" value="Caa3_sub_IV"/>
</dbReference>
<accession>A0ABM7PH94</accession>
<protein>
    <recommendedName>
        <fullName evidence="9">Cytochrome-c oxidase</fullName>
    </recommendedName>
</protein>
<dbReference type="EMBL" id="AP024488">
    <property type="protein sequence ID" value="BCS96578.1"/>
    <property type="molecule type" value="Genomic_DNA"/>
</dbReference>
<dbReference type="RefSeq" id="WP_236892882.1">
    <property type="nucleotide sequence ID" value="NZ_AP024488.1"/>
</dbReference>
<evidence type="ECO:0000256" key="4">
    <source>
        <dbReference type="ARBA" id="ARBA00022989"/>
    </source>
</evidence>
<name>A0ABM7PH94_9BACT</name>
<dbReference type="Pfam" id="PF03626">
    <property type="entry name" value="COX4_pro"/>
    <property type="match status" value="1"/>
</dbReference>
<evidence type="ECO:0000313" key="7">
    <source>
        <dbReference type="EMBL" id="BCS96578.1"/>
    </source>
</evidence>
<evidence type="ECO:0000256" key="2">
    <source>
        <dbReference type="ARBA" id="ARBA00022475"/>
    </source>
</evidence>
<comment type="subcellular location">
    <subcellularLocation>
        <location evidence="1">Cell membrane</location>
        <topology evidence="1">Multi-pass membrane protein</topology>
    </subcellularLocation>
</comment>
<feature type="transmembrane region" description="Helical" evidence="6">
    <location>
        <begin position="46"/>
        <end position="66"/>
    </location>
</feature>
<proteinExistence type="predicted"/>
<sequence length="106" mass="11528">MKKPLHGYTENRMHISSYGRLMGVLVALLVLTGITVAASYVDLGALNVWVALLIASTKASLVLLFFMHIGIEGRLIVVSFLGTVLFLAVMIGFTFWDVAFRGKVGV</sequence>
<keyword evidence="3 6" id="KW-0812">Transmembrane</keyword>
<dbReference type="Proteomes" id="UP001320148">
    <property type="component" value="Chromosome"/>
</dbReference>
<evidence type="ECO:0000256" key="5">
    <source>
        <dbReference type="ARBA" id="ARBA00023136"/>
    </source>
</evidence>